<dbReference type="Gene3D" id="3.90.1210.10">
    <property type="entry name" value="Antifreeze-like/N-acetylneuraminic acid synthase C-terminal domain"/>
    <property type="match status" value="1"/>
</dbReference>
<keyword evidence="3" id="KW-0966">Cell projection</keyword>
<dbReference type="InterPro" id="IPR017585">
    <property type="entry name" value="SAF_FlgA"/>
</dbReference>
<evidence type="ECO:0000313" key="4">
    <source>
        <dbReference type="Proteomes" id="UP000178602"/>
    </source>
</evidence>
<dbReference type="GO" id="GO:0044780">
    <property type="term" value="P:bacterial-type flagellum assembly"/>
    <property type="evidence" value="ECO:0007669"/>
    <property type="project" value="InterPro"/>
</dbReference>
<sequence>MKRIFAVCLLFFFAAGAAYASPVEEKIVEAIKSFVETRYPDFSRSEMRVEIKLNDKDSASLDLDDPSAVCKVLAVFSDFKPVGNVIFPVEVKTVSGASKIFVRAKVEVLKKIVVAAKKIPRNKDLKADDLRFEVRDVAMLPRKYLTEMDNMLGKETKIPVPAGSTVFEWMIGDPAVIRTGSEVSIVVLASDIGIRADGVALENGYLGEQIKVRKKDSPKILFGKVLSEKEVEVELK</sequence>
<keyword evidence="3" id="KW-0282">Flagellum</keyword>
<comment type="subcellular location">
    <subcellularLocation>
        <location evidence="1">Periplasm</location>
    </subcellularLocation>
</comment>
<evidence type="ECO:0000256" key="1">
    <source>
        <dbReference type="RuleBase" id="RU362063"/>
    </source>
</evidence>
<comment type="function">
    <text evidence="1">Involved in the assembly process of the P-ring formation. It may associate with FlgF on the rod constituting a structure essential for the P-ring assembly or may act as a modulator protein for the P-ring assembly.</text>
</comment>
<dbReference type="NCBIfam" id="TIGR03170">
    <property type="entry name" value="flgA_cterm"/>
    <property type="match status" value="1"/>
</dbReference>
<dbReference type="EMBL" id="MEUG01000001">
    <property type="protein sequence ID" value="OGC27914.1"/>
    <property type="molecule type" value="Genomic_DNA"/>
</dbReference>
<gene>
    <name evidence="3" type="ORF">A3K49_02790</name>
</gene>
<comment type="similarity">
    <text evidence="1">Belongs to the FlgA family.</text>
</comment>
<proteinExistence type="inferred from homology"/>
<keyword evidence="3" id="KW-0969">Cilium</keyword>
<dbReference type="PANTHER" id="PTHR36307">
    <property type="entry name" value="FLAGELLA BASAL BODY P-RING FORMATION PROTEIN FLGA"/>
    <property type="match status" value="1"/>
</dbReference>
<evidence type="ECO:0000259" key="2">
    <source>
        <dbReference type="Pfam" id="PF13144"/>
    </source>
</evidence>
<keyword evidence="1" id="KW-1005">Bacterial flagellum biogenesis</keyword>
<dbReference type="Gene3D" id="2.30.30.760">
    <property type="match status" value="1"/>
</dbReference>
<feature type="signal peptide" evidence="1">
    <location>
        <begin position="1"/>
        <end position="20"/>
    </location>
</feature>
<reference evidence="3 4" key="1">
    <citation type="journal article" date="2016" name="Nat. Commun.">
        <title>Thousands of microbial genomes shed light on interconnected biogeochemical processes in an aquifer system.</title>
        <authorList>
            <person name="Anantharaman K."/>
            <person name="Brown C.T."/>
            <person name="Hug L.A."/>
            <person name="Sharon I."/>
            <person name="Castelle C.J."/>
            <person name="Probst A.J."/>
            <person name="Thomas B.C."/>
            <person name="Singh A."/>
            <person name="Wilkins M.J."/>
            <person name="Karaoz U."/>
            <person name="Brodie E.L."/>
            <person name="Williams K.H."/>
            <person name="Hubbard S.S."/>
            <person name="Banfield J.F."/>
        </authorList>
    </citation>
    <scope>NUCLEOTIDE SEQUENCE [LARGE SCALE GENOMIC DNA]</scope>
</reference>
<comment type="caution">
    <text evidence="3">The sequence shown here is derived from an EMBL/GenBank/DDBJ whole genome shotgun (WGS) entry which is preliminary data.</text>
</comment>
<dbReference type="InterPro" id="IPR039246">
    <property type="entry name" value="Flagellar_FlgA"/>
</dbReference>
<feature type="domain" description="Flagella basal body P-ring formation protein FlgA SAF" evidence="2">
    <location>
        <begin position="111"/>
        <end position="233"/>
    </location>
</feature>
<dbReference type="AlphaFoldDB" id="A0A1F4T5B7"/>
<name>A0A1F4T5B7_UNCSA</name>
<dbReference type="Pfam" id="PF13144">
    <property type="entry name" value="ChapFlgA"/>
    <property type="match status" value="1"/>
</dbReference>
<dbReference type="GO" id="GO:0042597">
    <property type="term" value="C:periplasmic space"/>
    <property type="evidence" value="ECO:0007669"/>
    <property type="project" value="UniProtKB-SubCell"/>
</dbReference>
<keyword evidence="1" id="KW-0732">Signal</keyword>
<protein>
    <recommendedName>
        <fullName evidence="1">Flagella basal body P-ring formation protein FlgA</fullName>
    </recommendedName>
</protein>
<keyword evidence="1" id="KW-0574">Periplasm</keyword>
<evidence type="ECO:0000313" key="3">
    <source>
        <dbReference type="EMBL" id="OGC27914.1"/>
    </source>
</evidence>
<feature type="chain" id="PRO_5009363427" description="Flagella basal body P-ring formation protein FlgA" evidence="1">
    <location>
        <begin position="21"/>
        <end position="236"/>
    </location>
</feature>
<dbReference type="PANTHER" id="PTHR36307:SF1">
    <property type="entry name" value="FLAGELLA BASAL BODY P-RING FORMATION PROTEIN FLGA"/>
    <property type="match status" value="1"/>
</dbReference>
<accession>A0A1F4T5B7</accession>
<organism evidence="3 4">
    <name type="scientific">candidate division WOR-1 bacterium RIFOXYC12_FULL_54_18</name>
    <dbReference type="NCBI Taxonomy" id="1802584"/>
    <lineage>
        <taxon>Bacteria</taxon>
        <taxon>Bacillati</taxon>
        <taxon>Saganbacteria</taxon>
    </lineage>
</organism>
<dbReference type="Proteomes" id="UP000178602">
    <property type="component" value="Unassembled WGS sequence"/>
</dbReference>
<dbReference type="CDD" id="cd11614">
    <property type="entry name" value="SAF_CpaB_FlgA_like"/>
    <property type="match status" value="1"/>
</dbReference>